<dbReference type="EC" id="1.1.1.14" evidence="7"/>
<evidence type="ECO:0000256" key="4">
    <source>
        <dbReference type="ARBA" id="ARBA00022833"/>
    </source>
</evidence>
<dbReference type="Pfam" id="PF08240">
    <property type="entry name" value="ADH_N"/>
    <property type="match status" value="1"/>
</dbReference>
<reference evidence="7 8" key="1">
    <citation type="journal article" date="2009" name="Proc. Natl. Acad. Sci. U.S.A.">
        <title>Biogeography of the Sulfolobus islandicus pan-genome.</title>
        <authorList>
            <person name="Reno M.L."/>
            <person name="Held N.L."/>
            <person name="Fields C.J."/>
            <person name="Burke P.V."/>
            <person name="Whitaker R.J."/>
        </authorList>
    </citation>
    <scope>NUCLEOTIDE SEQUENCE [LARGE SCALE GENOMIC DNA]</scope>
    <source>
        <strain evidence="8">L.S.2.15 / Lassen #1</strain>
    </source>
</reference>
<gene>
    <name evidence="7" type="ordered locus">LS215_0771</name>
</gene>
<name>C3MMZ5_SACI2</name>
<dbReference type="InterPro" id="IPR013154">
    <property type="entry name" value="ADH-like_N"/>
</dbReference>
<dbReference type="KEGG" id="sis:LS215_0771"/>
<evidence type="ECO:0000256" key="5">
    <source>
        <dbReference type="ARBA" id="ARBA00023002"/>
    </source>
</evidence>
<dbReference type="OrthoDB" id="73567at2157"/>
<dbReference type="Gene3D" id="3.40.50.720">
    <property type="entry name" value="NAD(P)-binding Rossmann-like Domain"/>
    <property type="match status" value="1"/>
</dbReference>
<dbReference type="RefSeq" id="WP_012713228.1">
    <property type="nucleotide sequence ID" value="NC_012589.1"/>
</dbReference>
<comment type="cofactor">
    <cofactor evidence="1">
        <name>Zn(2+)</name>
        <dbReference type="ChEBI" id="CHEBI:29105"/>
    </cofactor>
</comment>
<protein>
    <submittedName>
        <fullName evidence="7">Alcohol dehydrogenase GroES domain protein</fullName>
        <ecNumber evidence="7">1.1.1.14</ecNumber>
    </submittedName>
</protein>
<dbReference type="Gene3D" id="3.90.180.10">
    <property type="entry name" value="Medium-chain alcohol dehydrogenases, catalytic domain"/>
    <property type="match status" value="1"/>
</dbReference>
<evidence type="ECO:0000256" key="2">
    <source>
        <dbReference type="ARBA" id="ARBA00008072"/>
    </source>
</evidence>
<evidence type="ECO:0000256" key="3">
    <source>
        <dbReference type="ARBA" id="ARBA00022723"/>
    </source>
</evidence>
<dbReference type="InterPro" id="IPR011032">
    <property type="entry name" value="GroES-like_sf"/>
</dbReference>
<sequence length="318" mass="35766">MWKIFFYHGKFHKLFINDENPNKEEIKIIPKYIGICGTDKNIYLGKKKVNEPLVIGHEISGITVDGNKVVVFPNYWCGKCKNCKKGFYNSCRNKISIGVNTNGGLAEWINVPKQYVFKIPEDLDLRLGALVEPTAVAFSALRKINTNIEDIIVIGGGSIGSLISIVAKVLGFKPIILEKDPRKMERLKQKGLPATYDIEEDFDTQIAIIDTVNSRESIALSLKLLQGAVANSQLIITGLDEENIILNRDIIVRNEIIVQGSIIYTPADFSRSIQIIDKNREIFSKIIDKIADSENINDWFKAYVIDEPNLKVLISLNN</sequence>
<organism evidence="7 8">
    <name type="scientific">Saccharolobus islandicus (strain L.S.2.15 / Lassen #1)</name>
    <name type="common">Sulfolobus islandicus</name>
    <dbReference type="NCBI Taxonomy" id="429572"/>
    <lineage>
        <taxon>Archaea</taxon>
        <taxon>Thermoproteota</taxon>
        <taxon>Thermoprotei</taxon>
        <taxon>Sulfolobales</taxon>
        <taxon>Sulfolobaceae</taxon>
        <taxon>Saccharolobus</taxon>
    </lineage>
</organism>
<dbReference type="EMBL" id="CP001399">
    <property type="protein sequence ID" value="ACP34835.1"/>
    <property type="molecule type" value="Genomic_DNA"/>
</dbReference>
<dbReference type="HOGENOM" id="CLU_026673_11_0_2"/>
<dbReference type="SUPFAM" id="SSF50129">
    <property type="entry name" value="GroES-like"/>
    <property type="match status" value="1"/>
</dbReference>
<keyword evidence="4" id="KW-0862">Zinc</keyword>
<keyword evidence="5 7" id="KW-0560">Oxidoreductase</keyword>
<evidence type="ECO:0000313" key="8">
    <source>
        <dbReference type="Proteomes" id="UP000001747"/>
    </source>
</evidence>
<dbReference type="InterPro" id="IPR036291">
    <property type="entry name" value="NAD(P)-bd_dom_sf"/>
</dbReference>
<comment type="similarity">
    <text evidence="2">Belongs to the zinc-containing alcohol dehydrogenase family.</text>
</comment>
<dbReference type="PANTHER" id="PTHR43161">
    <property type="entry name" value="SORBITOL DEHYDROGENASE"/>
    <property type="match status" value="1"/>
</dbReference>
<dbReference type="GO" id="GO:0003939">
    <property type="term" value="F:L-iditol 2-dehydrogenase (NAD+) activity"/>
    <property type="evidence" value="ECO:0007669"/>
    <property type="project" value="UniProtKB-EC"/>
</dbReference>
<dbReference type="GO" id="GO:0046872">
    <property type="term" value="F:metal ion binding"/>
    <property type="evidence" value="ECO:0007669"/>
    <property type="project" value="UniProtKB-KW"/>
</dbReference>
<dbReference type="GeneID" id="7798946"/>
<dbReference type="PANTHER" id="PTHR43161:SF9">
    <property type="entry name" value="SORBITOL DEHYDROGENASE"/>
    <property type="match status" value="1"/>
</dbReference>
<feature type="domain" description="Alcohol dehydrogenase-like N-terminal" evidence="6">
    <location>
        <begin position="23"/>
        <end position="121"/>
    </location>
</feature>
<evidence type="ECO:0000259" key="6">
    <source>
        <dbReference type="Pfam" id="PF08240"/>
    </source>
</evidence>
<dbReference type="Proteomes" id="UP000001747">
    <property type="component" value="Chromosome"/>
</dbReference>
<evidence type="ECO:0000256" key="1">
    <source>
        <dbReference type="ARBA" id="ARBA00001947"/>
    </source>
</evidence>
<evidence type="ECO:0000313" key="7">
    <source>
        <dbReference type="EMBL" id="ACP34835.1"/>
    </source>
</evidence>
<accession>C3MMZ5</accession>
<keyword evidence="3" id="KW-0479">Metal-binding</keyword>
<proteinExistence type="inferred from homology"/>
<dbReference type="AlphaFoldDB" id="C3MMZ5"/>
<dbReference type="SUPFAM" id="SSF51735">
    <property type="entry name" value="NAD(P)-binding Rossmann-fold domains"/>
    <property type="match status" value="1"/>
</dbReference>